<protein>
    <submittedName>
        <fullName evidence="3">Aldo/keto reductase</fullName>
    </submittedName>
</protein>
<dbReference type="Pfam" id="PF00248">
    <property type="entry name" value="Aldo_ket_red"/>
    <property type="match status" value="1"/>
</dbReference>
<dbReference type="InterPro" id="IPR023210">
    <property type="entry name" value="NADP_OxRdtase_dom"/>
</dbReference>
<dbReference type="InterPro" id="IPR036812">
    <property type="entry name" value="NAD(P)_OxRdtase_dom_sf"/>
</dbReference>
<reference evidence="3 4" key="1">
    <citation type="submission" date="2022-10" db="EMBL/GenBank/DDBJ databases">
        <title>Chitinophaga nivalis PC15 sp. nov., isolated from Pyeongchang county, South Korea.</title>
        <authorList>
            <person name="Trinh H.N."/>
        </authorList>
    </citation>
    <scope>NUCLEOTIDE SEQUENCE [LARGE SCALE GENOMIC DNA]</scope>
    <source>
        <strain evidence="3 4">PC14</strain>
    </source>
</reference>
<comment type="caution">
    <text evidence="3">The sequence shown here is derived from an EMBL/GenBank/DDBJ whole genome shotgun (WGS) entry which is preliminary data.</text>
</comment>
<feature type="domain" description="NADP-dependent oxidoreductase" evidence="2">
    <location>
        <begin position="19"/>
        <end position="319"/>
    </location>
</feature>
<dbReference type="PANTHER" id="PTHR43364:SF4">
    <property type="entry name" value="NAD(P)-LINKED OXIDOREDUCTASE SUPERFAMILY PROTEIN"/>
    <property type="match status" value="1"/>
</dbReference>
<dbReference type="InterPro" id="IPR050523">
    <property type="entry name" value="AKR_Detox_Biosynth"/>
</dbReference>
<dbReference type="SUPFAM" id="SSF51430">
    <property type="entry name" value="NAD(P)-linked oxidoreductase"/>
    <property type="match status" value="1"/>
</dbReference>
<keyword evidence="4" id="KW-1185">Reference proteome</keyword>
<dbReference type="PANTHER" id="PTHR43364">
    <property type="entry name" value="NADH-SPECIFIC METHYLGLYOXAL REDUCTASE-RELATED"/>
    <property type="match status" value="1"/>
</dbReference>
<evidence type="ECO:0000256" key="1">
    <source>
        <dbReference type="ARBA" id="ARBA00023002"/>
    </source>
</evidence>
<dbReference type="Proteomes" id="UP001207742">
    <property type="component" value="Unassembled WGS sequence"/>
</dbReference>
<proteinExistence type="predicted"/>
<dbReference type="Gene3D" id="3.20.20.100">
    <property type="entry name" value="NADP-dependent oxidoreductase domain"/>
    <property type="match status" value="1"/>
</dbReference>
<keyword evidence="1" id="KW-0560">Oxidoreductase</keyword>
<organism evidence="3 4">
    <name type="scientific">Chitinophaga nivalis</name>
    <dbReference type="NCBI Taxonomy" id="2991709"/>
    <lineage>
        <taxon>Bacteria</taxon>
        <taxon>Pseudomonadati</taxon>
        <taxon>Bacteroidota</taxon>
        <taxon>Chitinophagia</taxon>
        <taxon>Chitinophagales</taxon>
        <taxon>Chitinophagaceae</taxon>
        <taxon>Chitinophaga</taxon>
    </lineage>
</organism>
<name>A0ABT3IJD4_9BACT</name>
<accession>A0ABT3IJD4</accession>
<dbReference type="EMBL" id="JAPDNS010000001">
    <property type="protein sequence ID" value="MCW3484063.1"/>
    <property type="molecule type" value="Genomic_DNA"/>
</dbReference>
<evidence type="ECO:0000259" key="2">
    <source>
        <dbReference type="Pfam" id="PF00248"/>
    </source>
</evidence>
<dbReference type="RefSeq" id="WP_264729582.1">
    <property type="nucleotide sequence ID" value="NZ_JAPDNR010000001.1"/>
</dbReference>
<sequence>MMDLTHYRTLGQSGLRVSPLALGTMTFGEDWGWGSTPATAAQILAAYLEAGGNIIDTANVYTKGHAEKIIGDYIRQSAIRRDQLVISTKFFCNLYPGDPNGGGTGRKAIIASLENSLRRLQTDYIDIYWMHAFDPHTPIAETMSALHHLVTAGKVRYIAVSDTPAWKVAQAQLLALQHGWTPFIGLQLEYSLLERTAEGELIPMAQELGLGVMPWSPLKEGVLSGKYTRENSGQPQSGRNHLRIKPAFPEATYQLIDQLIAISHTKGCSPAAVALAWVISRPGVTSTLAGARTPEQLQQNLAALAITLTPEEIQSLEALSTPVLSFPIPFLRNGVGDLAQAGTTLNGVPATVPAILPTSEQGPY</sequence>
<dbReference type="CDD" id="cd19080">
    <property type="entry name" value="AKR_AKR9A_9B"/>
    <property type="match status" value="1"/>
</dbReference>
<gene>
    <name evidence="3" type="ORF">OL497_09175</name>
</gene>
<evidence type="ECO:0000313" key="4">
    <source>
        <dbReference type="Proteomes" id="UP001207742"/>
    </source>
</evidence>
<evidence type="ECO:0000313" key="3">
    <source>
        <dbReference type="EMBL" id="MCW3484063.1"/>
    </source>
</evidence>